<dbReference type="GeneID" id="10328217"/>
<evidence type="ECO:0000256" key="4">
    <source>
        <dbReference type="ARBA" id="ARBA00023002"/>
    </source>
</evidence>
<proteinExistence type="predicted"/>
<evidence type="ECO:0000313" key="8">
    <source>
        <dbReference type="Proteomes" id="UP000006537"/>
    </source>
</evidence>
<keyword evidence="5" id="KW-0408">Iron</keyword>
<evidence type="ECO:0000313" key="7">
    <source>
        <dbReference type="EMBL" id="ADO99652.1"/>
    </source>
</evidence>
<keyword evidence="3" id="KW-0223">Dioxygenase</keyword>
<keyword evidence="4" id="KW-0560">Oxidoreductase</keyword>
<dbReference type="RefSeq" id="YP_004323738.1">
    <property type="nucleotide sequence ID" value="NC_015285.1"/>
</dbReference>
<dbReference type="EMBL" id="GU071108">
    <property type="protein sequence ID" value="ADO99652.1"/>
    <property type="molecule type" value="Genomic_DNA"/>
</dbReference>
<name>E3SR18_9CAUD</name>
<dbReference type="Gene3D" id="2.60.120.620">
    <property type="entry name" value="q2cbj1_9rhob like domain"/>
    <property type="match status" value="1"/>
</dbReference>
<evidence type="ECO:0000256" key="2">
    <source>
        <dbReference type="ARBA" id="ARBA00022723"/>
    </source>
</evidence>
<organism evidence="7 8">
    <name type="scientific">Prochlorococcus phage Syn33</name>
    <dbReference type="NCBI Taxonomy" id="444878"/>
    <lineage>
        <taxon>Viruses</taxon>
        <taxon>Duplodnaviria</taxon>
        <taxon>Heunggongvirae</taxon>
        <taxon>Uroviricota</taxon>
        <taxon>Caudoviricetes</taxon>
        <taxon>Pantevenvirales</taxon>
        <taxon>Kyanoviridae</taxon>
        <taxon>Brizovirus</taxon>
        <taxon>Brizovirus syn33</taxon>
    </lineage>
</organism>
<dbReference type="GO" id="GO:0031418">
    <property type="term" value="F:L-ascorbic acid binding"/>
    <property type="evidence" value="ECO:0007669"/>
    <property type="project" value="InterPro"/>
</dbReference>
<evidence type="ECO:0000256" key="3">
    <source>
        <dbReference type="ARBA" id="ARBA00022964"/>
    </source>
</evidence>
<dbReference type="Pfam" id="PF13640">
    <property type="entry name" value="2OG-FeII_Oxy_3"/>
    <property type="match status" value="1"/>
</dbReference>
<protein>
    <submittedName>
        <fullName evidence="7">2OG-Fe(II) oxygenase</fullName>
    </submittedName>
</protein>
<dbReference type="PROSITE" id="PS51471">
    <property type="entry name" value="FE2OG_OXY"/>
    <property type="match status" value="1"/>
</dbReference>
<keyword evidence="2" id="KW-0479">Metal-binding</keyword>
<accession>E3SR18</accession>
<comment type="cofactor">
    <cofactor evidence="1">
        <name>L-ascorbate</name>
        <dbReference type="ChEBI" id="CHEBI:38290"/>
    </cofactor>
</comment>
<dbReference type="GO" id="GO:0005506">
    <property type="term" value="F:iron ion binding"/>
    <property type="evidence" value="ECO:0007669"/>
    <property type="project" value="InterPro"/>
</dbReference>
<dbReference type="OrthoDB" id="8537at10239"/>
<evidence type="ECO:0000256" key="5">
    <source>
        <dbReference type="ARBA" id="ARBA00023004"/>
    </source>
</evidence>
<dbReference type="SMART" id="SM00702">
    <property type="entry name" value="P4Hc"/>
    <property type="match status" value="1"/>
</dbReference>
<dbReference type="GO" id="GO:0016705">
    <property type="term" value="F:oxidoreductase activity, acting on paired donors, with incorporation or reduction of molecular oxygen"/>
    <property type="evidence" value="ECO:0007669"/>
    <property type="project" value="InterPro"/>
</dbReference>
<dbReference type="InterPro" id="IPR044862">
    <property type="entry name" value="Pro_4_hyd_alph_FE2OG_OXY"/>
</dbReference>
<reference evidence="7 8" key="1">
    <citation type="journal article" date="2010" name="Environ. Microbiol.">
        <title>Genomic analysis of oceanic cyanobacterial myoviruses compared with T4-like myoviruses from diverse hosts and environments.</title>
        <authorList>
            <person name="Sullivan M.B."/>
            <person name="Huang K.H."/>
            <person name="Ignacio-Espinoza J.C."/>
            <person name="Berlin A.M."/>
            <person name="Kelly L."/>
            <person name="Weigele P.R."/>
            <person name="DeFrancesco A.S."/>
            <person name="Kern S.E."/>
            <person name="Thompson L.R."/>
            <person name="Young S."/>
            <person name="Yandava C."/>
            <person name="Fu R."/>
            <person name="Krastins B."/>
            <person name="Chase M."/>
            <person name="Sarracino D."/>
            <person name="Osburne M.S."/>
            <person name="Henn M.R."/>
            <person name="Chisholm S.W."/>
        </authorList>
    </citation>
    <scope>NUCLEOTIDE SEQUENCE [LARGE SCALE GENOMIC DNA]</scope>
    <source>
        <strain evidence="7">Syn33</strain>
    </source>
</reference>
<evidence type="ECO:0000256" key="1">
    <source>
        <dbReference type="ARBA" id="ARBA00001961"/>
    </source>
</evidence>
<keyword evidence="8" id="KW-1185">Reference proteome</keyword>
<dbReference type="InterPro" id="IPR006620">
    <property type="entry name" value="Pro_4_hyd_alph"/>
</dbReference>
<dbReference type="KEGG" id="vg:10328217"/>
<dbReference type="GO" id="GO:0051213">
    <property type="term" value="F:dioxygenase activity"/>
    <property type="evidence" value="ECO:0007669"/>
    <property type="project" value="UniProtKB-KW"/>
</dbReference>
<evidence type="ECO:0000259" key="6">
    <source>
        <dbReference type="PROSITE" id="PS51471"/>
    </source>
</evidence>
<sequence>MEKISVWYVMHYGLYYKQVSFNRQSMQVVNTALSGNSFKWHDGQLHDQKNETKRKSKIAWVRDDQLYILLLKMVKHVNRDAGWNFNITGVEPIQYGLYEPGGTYNWHVDQHPRPVRGNVRKISMSLFLNDDYEGGEFDLEIYSPGVEPRYKSFKTTPGTAVFFQGDQWHRVRPVTSGLRKSLVAWFYGPPYS</sequence>
<feature type="domain" description="Fe2OG dioxygenase" evidence="6">
    <location>
        <begin position="89"/>
        <end position="189"/>
    </location>
</feature>
<dbReference type="Proteomes" id="UP000006537">
    <property type="component" value="Segment"/>
</dbReference>
<dbReference type="InterPro" id="IPR005123">
    <property type="entry name" value="Oxoglu/Fe-dep_dioxygenase_dom"/>
</dbReference>
<dbReference type="SUPFAM" id="SSF51197">
    <property type="entry name" value="Clavaminate synthase-like"/>
    <property type="match status" value="1"/>
</dbReference>
<gene>
    <name evidence="7" type="ORF">Syn33_131</name>
</gene>